<sequence>MRPRTKADVKLEHSRSEADVNEVLAANRAAVTDLVAAAEGSAATWTTPRAPGTWSPSQVVEHVPRGMKEGANIVSGAP</sequence>
<proteinExistence type="predicted"/>
<dbReference type="EMBL" id="CP015136">
    <property type="protein sequence ID" value="AMY08622.1"/>
    <property type="molecule type" value="Genomic_DNA"/>
</dbReference>
<dbReference type="AlphaFoldDB" id="A0A143PJ59"/>
<reference evidence="1 2" key="1">
    <citation type="journal article" date="2016" name="Genome Announc.">
        <title>First Complete Genome Sequence of a Subdivision 6 Acidobacterium Strain.</title>
        <authorList>
            <person name="Huang S."/>
            <person name="Vieira S."/>
            <person name="Bunk B."/>
            <person name="Riedel T."/>
            <person name="Sproer C."/>
            <person name="Overmann J."/>
        </authorList>
    </citation>
    <scope>NUCLEOTIDE SEQUENCE [LARGE SCALE GENOMIC DNA]</scope>
    <source>
        <strain evidence="2">DSM 100886 HEG_-6_39</strain>
    </source>
</reference>
<protein>
    <recommendedName>
        <fullName evidence="3">DinB-like domain-containing protein</fullName>
    </recommendedName>
</protein>
<dbReference type="InterPro" id="IPR034660">
    <property type="entry name" value="DinB/YfiT-like"/>
</dbReference>
<evidence type="ECO:0000313" key="2">
    <source>
        <dbReference type="Proteomes" id="UP000076079"/>
    </source>
</evidence>
<dbReference type="STRING" id="1855912.LuPra_01826"/>
<name>A0A143PJ59_LUTPR</name>
<dbReference type="KEGG" id="abac:LuPra_01826"/>
<dbReference type="Gene3D" id="1.20.120.450">
    <property type="entry name" value="dinb family like domain"/>
    <property type="match status" value="1"/>
</dbReference>
<organism evidence="1 2">
    <name type="scientific">Luteitalea pratensis</name>
    <dbReference type="NCBI Taxonomy" id="1855912"/>
    <lineage>
        <taxon>Bacteria</taxon>
        <taxon>Pseudomonadati</taxon>
        <taxon>Acidobacteriota</taxon>
        <taxon>Vicinamibacteria</taxon>
        <taxon>Vicinamibacterales</taxon>
        <taxon>Vicinamibacteraceae</taxon>
        <taxon>Luteitalea</taxon>
    </lineage>
</organism>
<accession>A0A143PJ59</accession>
<keyword evidence="2" id="KW-1185">Reference proteome</keyword>
<evidence type="ECO:0008006" key="3">
    <source>
        <dbReference type="Google" id="ProtNLM"/>
    </source>
</evidence>
<dbReference type="Proteomes" id="UP000076079">
    <property type="component" value="Chromosome"/>
</dbReference>
<reference evidence="2" key="2">
    <citation type="submission" date="2016-04" db="EMBL/GenBank/DDBJ databases">
        <title>First Complete Genome Sequence of a Subdivision 6 Acidobacterium.</title>
        <authorList>
            <person name="Huang S."/>
            <person name="Vieira S."/>
            <person name="Bunk B."/>
            <person name="Riedel T."/>
            <person name="Sproeer C."/>
            <person name="Overmann J."/>
        </authorList>
    </citation>
    <scope>NUCLEOTIDE SEQUENCE [LARGE SCALE GENOMIC DNA]</scope>
    <source>
        <strain evidence="2">DSM 100886 HEG_-6_39</strain>
    </source>
</reference>
<gene>
    <name evidence="1" type="ORF">LuPra_01826</name>
</gene>
<evidence type="ECO:0000313" key="1">
    <source>
        <dbReference type="EMBL" id="AMY08622.1"/>
    </source>
</evidence>